<dbReference type="Proteomes" id="UP001597079">
    <property type="component" value="Unassembled WGS sequence"/>
</dbReference>
<protein>
    <submittedName>
        <fullName evidence="1">Uncharacterized protein</fullName>
    </submittedName>
</protein>
<reference evidence="2" key="1">
    <citation type="journal article" date="2019" name="Int. J. Syst. Evol. Microbiol.">
        <title>The Global Catalogue of Microorganisms (GCM) 10K type strain sequencing project: providing services to taxonomists for standard genome sequencing and annotation.</title>
        <authorList>
            <consortium name="The Broad Institute Genomics Platform"/>
            <consortium name="The Broad Institute Genome Sequencing Center for Infectious Disease"/>
            <person name="Wu L."/>
            <person name="Ma J."/>
        </authorList>
    </citation>
    <scope>NUCLEOTIDE SEQUENCE [LARGE SCALE GENOMIC DNA]</scope>
    <source>
        <strain evidence="2">CGMCC 1.12286</strain>
    </source>
</reference>
<proteinExistence type="predicted"/>
<name>A0ABW4JLS6_9BACL</name>
<dbReference type="EMBL" id="JBHUCX010000043">
    <property type="protein sequence ID" value="MFD1676028.1"/>
    <property type="molecule type" value="Genomic_DNA"/>
</dbReference>
<dbReference type="RefSeq" id="WP_377943921.1">
    <property type="nucleotide sequence ID" value="NZ_JBHUCX010000043.1"/>
</dbReference>
<accession>A0ABW4JLS6</accession>
<gene>
    <name evidence="1" type="ORF">ACFSB2_15090</name>
</gene>
<evidence type="ECO:0000313" key="1">
    <source>
        <dbReference type="EMBL" id="MFD1676028.1"/>
    </source>
</evidence>
<evidence type="ECO:0000313" key="2">
    <source>
        <dbReference type="Proteomes" id="UP001597079"/>
    </source>
</evidence>
<sequence length="88" mass="10277">MDKKVVKVSLSPIEEAIMLHKVDYNPGKIVHIDPKRPARIEDMPTWAATWLKKQEDEDPEYVTGWGMGKFGDQRQIQWYFVSICIPFV</sequence>
<comment type="caution">
    <text evidence="1">The sequence shown here is derived from an EMBL/GenBank/DDBJ whole genome shotgun (WGS) entry which is preliminary data.</text>
</comment>
<organism evidence="1 2">
    <name type="scientific">Alicyclobacillus fodiniaquatilis</name>
    <dbReference type="NCBI Taxonomy" id="1661150"/>
    <lineage>
        <taxon>Bacteria</taxon>
        <taxon>Bacillati</taxon>
        <taxon>Bacillota</taxon>
        <taxon>Bacilli</taxon>
        <taxon>Bacillales</taxon>
        <taxon>Alicyclobacillaceae</taxon>
        <taxon>Alicyclobacillus</taxon>
    </lineage>
</organism>
<keyword evidence="2" id="KW-1185">Reference proteome</keyword>